<protein>
    <submittedName>
        <fullName evidence="2">Uncharacterized protein</fullName>
    </submittedName>
</protein>
<name>A0A820T404_9BILA</name>
<reference evidence="2" key="1">
    <citation type="submission" date="2021-02" db="EMBL/GenBank/DDBJ databases">
        <authorList>
            <person name="Nowell W R."/>
        </authorList>
    </citation>
    <scope>NUCLEOTIDE SEQUENCE</scope>
</reference>
<evidence type="ECO:0000313" key="3">
    <source>
        <dbReference type="Proteomes" id="UP000663866"/>
    </source>
</evidence>
<feature type="region of interest" description="Disordered" evidence="1">
    <location>
        <begin position="40"/>
        <end position="71"/>
    </location>
</feature>
<comment type="caution">
    <text evidence="2">The sequence shown here is derived from an EMBL/GenBank/DDBJ whole genome shotgun (WGS) entry which is preliminary data.</text>
</comment>
<accession>A0A820T404</accession>
<sequence>PATVRMISENGPAFPLPLHLPPGHIVQQVLDENGVLTHVIMPQPGPPPPPPPHHLHSGYPPSPYNGIYGHPSQYHNPNVYGPYPIDTLSYPPRSACNHTSSLSSSSSTNRVKYN</sequence>
<dbReference type="EMBL" id="CAJOBG010047888">
    <property type="protein sequence ID" value="CAF4462770.1"/>
    <property type="molecule type" value="Genomic_DNA"/>
</dbReference>
<evidence type="ECO:0000313" key="2">
    <source>
        <dbReference type="EMBL" id="CAF4462770.1"/>
    </source>
</evidence>
<organism evidence="2 3">
    <name type="scientific">Rotaria magnacalcarata</name>
    <dbReference type="NCBI Taxonomy" id="392030"/>
    <lineage>
        <taxon>Eukaryota</taxon>
        <taxon>Metazoa</taxon>
        <taxon>Spiralia</taxon>
        <taxon>Gnathifera</taxon>
        <taxon>Rotifera</taxon>
        <taxon>Eurotatoria</taxon>
        <taxon>Bdelloidea</taxon>
        <taxon>Philodinida</taxon>
        <taxon>Philodinidae</taxon>
        <taxon>Rotaria</taxon>
    </lineage>
</organism>
<feature type="non-terminal residue" evidence="2">
    <location>
        <position position="1"/>
    </location>
</feature>
<proteinExistence type="predicted"/>
<gene>
    <name evidence="2" type="ORF">OVN521_LOCUS38548</name>
</gene>
<feature type="region of interest" description="Disordered" evidence="1">
    <location>
        <begin position="90"/>
        <end position="114"/>
    </location>
</feature>
<dbReference type="Proteomes" id="UP000663866">
    <property type="component" value="Unassembled WGS sequence"/>
</dbReference>
<keyword evidence="3" id="KW-1185">Reference proteome</keyword>
<evidence type="ECO:0000256" key="1">
    <source>
        <dbReference type="SAM" id="MobiDB-lite"/>
    </source>
</evidence>
<feature type="compositionally biased region" description="Pro residues" evidence="1">
    <location>
        <begin position="43"/>
        <end position="52"/>
    </location>
</feature>
<dbReference type="AlphaFoldDB" id="A0A820T404"/>